<sequence length="131" mass="15861">MRKLNKTLQIEKMRMQVHHVPLKTYCLQSPSQKSLVMLRKEAILSRMRGQHVWFRLFQNPIVYAQGKFFKEKRLQVYLILVWSHHQWQGMSMNHMINLVSLSWTELNQCGWRNNVLLVQMLQSLLQVWAWL</sequence>
<accession>A0A2P2MVG7</accession>
<name>A0A2P2MVG7_RHIMU</name>
<proteinExistence type="predicted"/>
<dbReference type="AlphaFoldDB" id="A0A2P2MVG7"/>
<dbReference type="EMBL" id="GGEC01053735">
    <property type="protein sequence ID" value="MBX34219.1"/>
    <property type="molecule type" value="Transcribed_RNA"/>
</dbReference>
<protein>
    <submittedName>
        <fullName evidence="1">Uncharacterized protein LOC103329902</fullName>
    </submittedName>
</protein>
<reference evidence="1" key="1">
    <citation type="submission" date="2018-02" db="EMBL/GenBank/DDBJ databases">
        <title>Rhizophora mucronata_Transcriptome.</title>
        <authorList>
            <person name="Meera S.P."/>
            <person name="Sreeshan A."/>
            <person name="Augustine A."/>
        </authorList>
    </citation>
    <scope>NUCLEOTIDE SEQUENCE</scope>
    <source>
        <tissue evidence="1">Leaf</tissue>
    </source>
</reference>
<evidence type="ECO:0000313" key="1">
    <source>
        <dbReference type="EMBL" id="MBX34219.1"/>
    </source>
</evidence>
<organism evidence="1">
    <name type="scientific">Rhizophora mucronata</name>
    <name type="common">Asiatic mangrove</name>
    <dbReference type="NCBI Taxonomy" id="61149"/>
    <lineage>
        <taxon>Eukaryota</taxon>
        <taxon>Viridiplantae</taxon>
        <taxon>Streptophyta</taxon>
        <taxon>Embryophyta</taxon>
        <taxon>Tracheophyta</taxon>
        <taxon>Spermatophyta</taxon>
        <taxon>Magnoliopsida</taxon>
        <taxon>eudicotyledons</taxon>
        <taxon>Gunneridae</taxon>
        <taxon>Pentapetalae</taxon>
        <taxon>rosids</taxon>
        <taxon>fabids</taxon>
        <taxon>Malpighiales</taxon>
        <taxon>Rhizophoraceae</taxon>
        <taxon>Rhizophora</taxon>
    </lineage>
</organism>